<dbReference type="InterPro" id="IPR021109">
    <property type="entry name" value="Peptidase_aspartic_dom_sf"/>
</dbReference>
<gene>
    <name evidence="1" type="ORF">F8M41_026363</name>
</gene>
<name>A0A8H3XHK7_GIGMA</name>
<dbReference type="SUPFAM" id="SSF50630">
    <property type="entry name" value="Acid proteases"/>
    <property type="match status" value="1"/>
</dbReference>
<protein>
    <submittedName>
        <fullName evidence="1">Gag-pol fusion protein</fullName>
    </submittedName>
</protein>
<accession>A0A8H3XHK7</accession>
<evidence type="ECO:0000313" key="1">
    <source>
        <dbReference type="EMBL" id="KAF0465054.1"/>
    </source>
</evidence>
<dbReference type="CDD" id="cd00303">
    <property type="entry name" value="retropepsin_like"/>
    <property type="match status" value="1"/>
</dbReference>
<organism evidence="1 2">
    <name type="scientific">Gigaspora margarita</name>
    <dbReference type="NCBI Taxonomy" id="4874"/>
    <lineage>
        <taxon>Eukaryota</taxon>
        <taxon>Fungi</taxon>
        <taxon>Fungi incertae sedis</taxon>
        <taxon>Mucoromycota</taxon>
        <taxon>Glomeromycotina</taxon>
        <taxon>Glomeromycetes</taxon>
        <taxon>Diversisporales</taxon>
        <taxon>Gigasporaceae</taxon>
        <taxon>Gigaspora</taxon>
    </lineage>
</organism>
<comment type="caution">
    <text evidence="1">The sequence shown here is derived from an EMBL/GenBank/DDBJ whole genome shotgun (WGS) entry which is preliminary data.</text>
</comment>
<dbReference type="EMBL" id="WTPW01000981">
    <property type="protein sequence ID" value="KAF0465054.1"/>
    <property type="molecule type" value="Genomic_DNA"/>
</dbReference>
<dbReference type="Pfam" id="PF08284">
    <property type="entry name" value="RVP_2"/>
    <property type="match status" value="1"/>
</dbReference>
<proteinExistence type="predicted"/>
<sequence>MPRGNFSRGRIETSDVSPIEVTYCKATIEQHPIYLILDIGSSKSLVSYEFLKKIEKEIDKPSVRNLIDVHGQKKHPLGVVENLPIVVNKIKIPIDVEVTEAKDYTVIVGTDWLGKVKGRIDLAKGVFEYKWKQEKYQTPITCWKKIIYSLEKPVPLKEKYEVDLEEIGEEENEKEYESEEVEEERSYVVQGDEDKVPIVEIKKNFVSIEGEEKDLEPYKRIKQEMLGEVNLKGL</sequence>
<evidence type="ECO:0000313" key="2">
    <source>
        <dbReference type="Proteomes" id="UP000439903"/>
    </source>
</evidence>
<dbReference type="Proteomes" id="UP000439903">
    <property type="component" value="Unassembled WGS sequence"/>
</dbReference>
<dbReference type="Gene3D" id="2.40.70.10">
    <property type="entry name" value="Acid Proteases"/>
    <property type="match status" value="1"/>
</dbReference>
<reference evidence="1 2" key="1">
    <citation type="journal article" date="2019" name="Environ. Microbiol.">
        <title>At the nexus of three kingdoms: the genome of the mycorrhizal fungus Gigaspora margarita provides insights into plant, endobacterial and fungal interactions.</title>
        <authorList>
            <person name="Venice F."/>
            <person name="Ghignone S."/>
            <person name="Salvioli di Fossalunga A."/>
            <person name="Amselem J."/>
            <person name="Novero M."/>
            <person name="Xianan X."/>
            <person name="Sedzielewska Toro K."/>
            <person name="Morin E."/>
            <person name="Lipzen A."/>
            <person name="Grigoriev I.V."/>
            <person name="Henrissat B."/>
            <person name="Martin F.M."/>
            <person name="Bonfante P."/>
        </authorList>
    </citation>
    <scope>NUCLEOTIDE SEQUENCE [LARGE SCALE GENOMIC DNA]</scope>
    <source>
        <strain evidence="1 2">BEG34</strain>
    </source>
</reference>
<keyword evidence="2" id="KW-1185">Reference proteome</keyword>
<dbReference type="OrthoDB" id="2442646at2759"/>
<dbReference type="AlphaFoldDB" id="A0A8H3XHK7"/>